<dbReference type="PANTHER" id="PTHR12563:SF17">
    <property type="entry name" value="DIHYDROXYACETONE PHOSPHATE ACYLTRANSFERASE"/>
    <property type="match status" value="1"/>
</dbReference>
<evidence type="ECO:0000256" key="1">
    <source>
        <dbReference type="ARBA" id="ARBA00004184"/>
    </source>
</evidence>
<keyword evidence="2" id="KW-0472">Membrane</keyword>
<evidence type="ECO:0000256" key="2">
    <source>
        <dbReference type="SAM" id="Phobius"/>
    </source>
</evidence>
<feature type="domain" description="Phospholipid/glycerol acyltransferase" evidence="3">
    <location>
        <begin position="172"/>
        <end position="296"/>
    </location>
</feature>
<evidence type="ECO:0000259" key="3">
    <source>
        <dbReference type="SMART" id="SM00563"/>
    </source>
</evidence>
<dbReference type="InterPro" id="IPR002123">
    <property type="entry name" value="Plipid/glycerol_acylTrfase"/>
</dbReference>
<dbReference type="InterPro" id="IPR022284">
    <property type="entry name" value="GPAT/DHAPAT"/>
</dbReference>
<proteinExistence type="predicted"/>
<comment type="subcellular location">
    <subcellularLocation>
        <location evidence="1">Endomembrane system</location>
        <topology evidence="1">Peripheral membrane protein</topology>
    </subcellularLocation>
</comment>
<keyword evidence="4" id="KW-0808">Transferase</keyword>
<dbReference type="Pfam" id="PF01553">
    <property type="entry name" value="Acyltransferase"/>
    <property type="match status" value="1"/>
</dbReference>
<sequence length="494" mass="56597">MPLCEIVKFDTIAPRGFIKKTMSDTVTLPFPVFVALCVLAVWAAVGSLFIPSVRWFLRRRVRHVINELNTHLQLKIQPFKLTMRQVLIDRLVYDTEVLKAVDAHAEETGQSREEIMARVNIYAREIVPSFNTYAYFRLGYALARMTVNFLYRVRLGYSDEEGLSKVDPNASVVFIMNHRSNVDYILVAYLAATRSALSYAVGEWARIWPLQTLIKSMGAYFIRRNSGDTLYRKVLARYVAMATAGGVVQAVYPEGRLSRDGKLQPLKLGLLGYILAGYNPDDGRDLVFIPVGVNYDRTLEDRSLVRRLDPDAERKSGLYALKVTVKFILNNFILMFKRRWYRFGYAGVNFGTPISMTEYIKEKNVDFRKLEKEEFHREVNLFGGKLIKAVGDVIPALPVSLVATAFLKNENRRLSELELKAEVYGLMRKLDSAGAHIHIPREDQEYAVTVGLRMLTLRRLVLEKEGLYTVNPDERVLLEYYANAIRHLFQPESI</sequence>
<dbReference type="SUPFAM" id="SSF69593">
    <property type="entry name" value="Glycerol-3-phosphate (1)-acyltransferase"/>
    <property type="match status" value="1"/>
</dbReference>
<dbReference type="GO" id="GO:0008374">
    <property type="term" value="F:O-acyltransferase activity"/>
    <property type="evidence" value="ECO:0007669"/>
    <property type="project" value="InterPro"/>
</dbReference>
<keyword evidence="4" id="KW-0012">Acyltransferase</keyword>
<dbReference type="GO" id="GO:0012505">
    <property type="term" value="C:endomembrane system"/>
    <property type="evidence" value="ECO:0007669"/>
    <property type="project" value="UniProtKB-SubCell"/>
</dbReference>
<reference evidence="4" key="1">
    <citation type="submission" date="2018-06" db="EMBL/GenBank/DDBJ databases">
        <authorList>
            <person name="Zhirakovskaya E."/>
        </authorList>
    </citation>
    <scope>NUCLEOTIDE SEQUENCE</scope>
</reference>
<feature type="transmembrane region" description="Helical" evidence="2">
    <location>
        <begin position="30"/>
        <end position="50"/>
    </location>
</feature>
<dbReference type="PANTHER" id="PTHR12563">
    <property type="entry name" value="GLYCEROL-3-PHOSPHATE ACYLTRANSFERASE"/>
    <property type="match status" value="1"/>
</dbReference>
<organism evidence="4">
    <name type="scientific">hydrothermal vent metagenome</name>
    <dbReference type="NCBI Taxonomy" id="652676"/>
    <lineage>
        <taxon>unclassified sequences</taxon>
        <taxon>metagenomes</taxon>
        <taxon>ecological metagenomes</taxon>
    </lineage>
</organism>
<keyword evidence="2" id="KW-0812">Transmembrane</keyword>
<name>A0A3B1CZF7_9ZZZZ</name>
<accession>A0A3B1CZF7</accession>
<dbReference type="GO" id="GO:0006629">
    <property type="term" value="P:lipid metabolic process"/>
    <property type="evidence" value="ECO:0007669"/>
    <property type="project" value="InterPro"/>
</dbReference>
<dbReference type="Pfam" id="PF19277">
    <property type="entry name" value="GPAT_C"/>
    <property type="match status" value="1"/>
</dbReference>
<dbReference type="EMBL" id="UOGB01000223">
    <property type="protein sequence ID" value="VAX21927.1"/>
    <property type="molecule type" value="Genomic_DNA"/>
</dbReference>
<protein>
    <submittedName>
        <fullName evidence="4">Acyltransferase family protein associated with ethylmalonyl-CoA pathway</fullName>
    </submittedName>
</protein>
<dbReference type="InterPro" id="IPR045520">
    <property type="entry name" value="GPAT/DHAPAT_C"/>
</dbReference>
<dbReference type="SMART" id="SM00563">
    <property type="entry name" value="PlsC"/>
    <property type="match status" value="1"/>
</dbReference>
<dbReference type="AlphaFoldDB" id="A0A3B1CZF7"/>
<keyword evidence="2" id="KW-1133">Transmembrane helix</keyword>
<gene>
    <name evidence="4" type="ORF">MNBD_NITROSPINAE03-51</name>
</gene>
<evidence type="ECO:0000313" key="4">
    <source>
        <dbReference type="EMBL" id="VAX21927.1"/>
    </source>
</evidence>